<dbReference type="Proteomes" id="UP000664859">
    <property type="component" value="Unassembled WGS sequence"/>
</dbReference>
<keyword evidence="3" id="KW-0677">Repeat</keyword>
<dbReference type="GO" id="GO:0006913">
    <property type="term" value="P:nucleocytoplasmic transport"/>
    <property type="evidence" value="ECO:0007669"/>
    <property type="project" value="TreeGrafter"/>
</dbReference>
<dbReference type="GO" id="GO:0005096">
    <property type="term" value="F:GTPase activator activity"/>
    <property type="evidence" value="ECO:0007669"/>
    <property type="project" value="UniProtKB-KW"/>
</dbReference>
<dbReference type="OrthoDB" id="120976at2759"/>
<comment type="caution">
    <text evidence="5">The sequence shown here is derived from an EMBL/GenBank/DDBJ whole genome shotgun (WGS) entry which is preliminary data.</text>
</comment>
<dbReference type="InterPro" id="IPR032675">
    <property type="entry name" value="LRR_dom_sf"/>
</dbReference>
<evidence type="ECO:0000256" key="1">
    <source>
        <dbReference type="ARBA" id="ARBA00022468"/>
    </source>
</evidence>
<dbReference type="Pfam" id="PF13516">
    <property type="entry name" value="LRR_6"/>
    <property type="match status" value="2"/>
</dbReference>
<feature type="compositionally biased region" description="Basic residues" evidence="4">
    <location>
        <begin position="57"/>
        <end position="79"/>
    </location>
</feature>
<evidence type="ECO:0000256" key="4">
    <source>
        <dbReference type="SAM" id="MobiDB-lite"/>
    </source>
</evidence>
<dbReference type="InterPro" id="IPR001611">
    <property type="entry name" value="Leu-rich_rpt"/>
</dbReference>
<dbReference type="GO" id="GO:0031267">
    <property type="term" value="F:small GTPase binding"/>
    <property type="evidence" value="ECO:0007669"/>
    <property type="project" value="TreeGrafter"/>
</dbReference>
<dbReference type="Gene3D" id="3.80.10.10">
    <property type="entry name" value="Ribonuclease Inhibitor"/>
    <property type="match status" value="1"/>
</dbReference>
<proteinExistence type="predicted"/>
<gene>
    <name evidence="5" type="ORF">JKP88DRAFT_295871</name>
</gene>
<feature type="compositionally biased region" description="Pro residues" evidence="4">
    <location>
        <begin position="1"/>
        <end position="20"/>
    </location>
</feature>
<dbReference type="GO" id="GO:0048471">
    <property type="term" value="C:perinuclear region of cytoplasm"/>
    <property type="evidence" value="ECO:0007669"/>
    <property type="project" value="TreeGrafter"/>
</dbReference>
<feature type="region of interest" description="Disordered" evidence="4">
    <location>
        <begin position="436"/>
        <end position="479"/>
    </location>
</feature>
<keyword evidence="6" id="KW-1185">Reference proteome</keyword>
<organism evidence="5 6">
    <name type="scientific">Tribonema minus</name>
    <dbReference type="NCBI Taxonomy" id="303371"/>
    <lineage>
        <taxon>Eukaryota</taxon>
        <taxon>Sar</taxon>
        <taxon>Stramenopiles</taxon>
        <taxon>Ochrophyta</taxon>
        <taxon>PX clade</taxon>
        <taxon>Xanthophyceae</taxon>
        <taxon>Tribonematales</taxon>
        <taxon>Tribonemataceae</taxon>
        <taxon>Tribonema</taxon>
    </lineage>
</organism>
<dbReference type="GO" id="GO:0005634">
    <property type="term" value="C:nucleus"/>
    <property type="evidence" value="ECO:0007669"/>
    <property type="project" value="TreeGrafter"/>
</dbReference>
<dbReference type="PANTHER" id="PTHR24113:SF12">
    <property type="entry name" value="RAN GTPASE-ACTIVATING PROTEIN 1"/>
    <property type="match status" value="1"/>
</dbReference>
<sequence length="803" mass="83489">MSRSSLPPPVPPPPLPPPLPCAAAAASRRRHRCRRAPPPPPGHLPGHLLGGLARAPRPLRPRRRRRRAAGAAPRARRAAAARPIAARQPPHGRVARTAAARPRGARAHTPRPLAERPRRRRRRARALAHLLASPAAAPAPRHAADKASAAAASDDSVAAAAAAPLRTLIITDARLRGAAGAALCGSVGAALRHLDLRRNELGDDAAAALAAALCAPRCALERADLSWNRIGAAGAAVLGTALATGARSLQSLALAFNCCGDAGTQALGQGLLSNVTLTGLDLACNGVGGRAATVLARALRGAACGLRVLSLRGNPLGEAGARALLRSLLRGAACAVDIRECVFEDAGDVMFDRTFPPPTLSYELDLAQPYAAALLDELCLFAVEKPGCSWGDVTHHDGAAAAAAATRITLACRAIRPSAAPPASYGSAAAAEAIGSSGGSDGSGGGGGDDGSVGGGGGGGGSFRRRSTQVAASGGSGGGGGAIAVVDAATGREWMPPRSGTLRVTLRVTPALPRRGDALCTRALGVAERLMAGAAPGHERDALLALLAADMLVTTAQAQEVCSTAQAQEVGRYVGHERDALLALLAADMLVTTVQAQEMLHILSGAGVPPLEGVRLLWNCIVDPENKFDFMCACVEPARRRDLANLITHEVFKFNWKNPTGHYRLQLSNKYHRAILNTVVAIQVLEMGKGAPPDAPDTSQHRNRSNFRNATLDGEQLALTEAVARSLGARGVLDFDYVSTARPGLEEQPLSEEEFETLKARIGLRQRRRSEPRPPYFLLLLQLQLAAAAHLFTTTQVGAEQFI</sequence>
<dbReference type="SMART" id="SM00368">
    <property type="entry name" value="LRR_RI"/>
    <property type="match status" value="5"/>
</dbReference>
<protein>
    <submittedName>
        <fullName evidence="5">Uncharacterized protein</fullName>
    </submittedName>
</protein>
<evidence type="ECO:0000256" key="2">
    <source>
        <dbReference type="ARBA" id="ARBA00022614"/>
    </source>
</evidence>
<feature type="compositionally biased region" description="Gly residues" evidence="4">
    <location>
        <begin position="436"/>
        <end position="462"/>
    </location>
</feature>
<evidence type="ECO:0000313" key="6">
    <source>
        <dbReference type="Proteomes" id="UP000664859"/>
    </source>
</evidence>
<name>A0A836CM61_9STRA</name>
<accession>A0A836CM61</accession>
<dbReference type="SUPFAM" id="SSF52047">
    <property type="entry name" value="RNI-like"/>
    <property type="match status" value="1"/>
</dbReference>
<keyword evidence="2" id="KW-0433">Leucine-rich repeat</keyword>
<dbReference type="PANTHER" id="PTHR24113">
    <property type="entry name" value="RAN GTPASE-ACTIVATING PROTEIN 1"/>
    <property type="match status" value="1"/>
</dbReference>
<keyword evidence="1" id="KW-0343">GTPase activation</keyword>
<feature type="compositionally biased region" description="Low complexity" evidence="4">
    <location>
        <begin position="80"/>
        <end position="89"/>
    </location>
</feature>
<feature type="compositionally biased region" description="Low complexity" evidence="4">
    <location>
        <begin position="44"/>
        <end position="56"/>
    </location>
</feature>
<dbReference type="InterPro" id="IPR027038">
    <property type="entry name" value="RanGap"/>
</dbReference>
<dbReference type="GO" id="GO:0005829">
    <property type="term" value="C:cytosol"/>
    <property type="evidence" value="ECO:0007669"/>
    <property type="project" value="TreeGrafter"/>
</dbReference>
<evidence type="ECO:0000313" key="5">
    <source>
        <dbReference type="EMBL" id="KAG5191502.1"/>
    </source>
</evidence>
<evidence type="ECO:0000256" key="3">
    <source>
        <dbReference type="ARBA" id="ARBA00022737"/>
    </source>
</evidence>
<feature type="region of interest" description="Disordered" evidence="4">
    <location>
        <begin position="1"/>
        <end position="122"/>
    </location>
</feature>
<dbReference type="AlphaFoldDB" id="A0A836CM61"/>
<dbReference type="EMBL" id="JAFCMP010000019">
    <property type="protein sequence ID" value="KAG5191502.1"/>
    <property type="molecule type" value="Genomic_DNA"/>
</dbReference>
<reference evidence="5" key="1">
    <citation type="submission" date="2021-02" db="EMBL/GenBank/DDBJ databases">
        <title>First Annotated Genome of the Yellow-green Alga Tribonema minus.</title>
        <authorList>
            <person name="Mahan K.M."/>
        </authorList>
    </citation>
    <scope>NUCLEOTIDE SEQUENCE</scope>
    <source>
        <strain evidence="5">UTEX B ZZ1240</strain>
    </source>
</reference>